<dbReference type="CDD" id="cd21044">
    <property type="entry name" value="Rab11BD_RAB3IP_like"/>
    <property type="match status" value="1"/>
</dbReference>
<name>A0AAE1Z9C5_SCHME</name>
<dbReference type="AlphaFoldDB" id="A0AAE1Z9C5"/>
<dbReference type="GO" id="GO:0006887">
    <property type="term" value="P:exocytosis"/>
    <property type="evidence" value="ECO:0007669"/>
    <property type="project" value="TreeGrafter"/>
</dbReference>
<sequence length="575" mass="65186">MEYCAMSADDTRNMNCSDTVSLEEKVELALEENISLKSYIERMNNECMELSAALFEEANKMVSEAMSKQYYANRQAKEKMQENEVLRSELRALKILVTELSSDVANEKIRNTLSSTRMKYDNVACNKSPEVYRKMATSNILDPKRNHKRNTGLEHFNRRDLLTAMISNKPCKKHLDLNAFEEFLEWIQSDCPLKLPSIAFTELNEQLCNHLSTNKVDKRDLFDKETIGHVTKINTLNQALDPTGQNGINDVKTSNCIIKDKHTVNSNPLSLPSDPIMSNLADCQLKEDSIDISIGKAKDASIIDRSKHSSNIIRTIIVKSTTHNNHQNNGVGKEPSNELSNTNYDTQPKSTSDVSSHSLVMRSHHNVIESAKLCHIPPNEGLSKFMHRLFVQDIKPCFDNVDRQLISSIYLALPELGLEITPITPITGGNSPRDNTVADEKNPASRESCALMSRYEAMFHMKIRTPNSNETECEISLPARDRIVTVVNLFQYLSIIKRGLDSSPMLGDNRKNGDYTDNRSNITNVQTKNKNDITVNEMENTTMRTEMREQQFRIIQRHRLNIGLARLGYGAPDIE</sequence>
<evidence type="ECO:0000259" key="4">
    <source>
        <dbReference type="Pfam" id="PF06428"/>
    </source>
</evidence>
<dbReference type="InterPro" id="IPR009449">
    <property type="entry name" value="Sec2_N"/>
</dbReference>
<evidence type="ECO:0000256" key="1">
    <source>
        <dbReference type="ARBA" id="ARBA00023054"/>
    </source>
</evidence>
<dbReference type="Pfam" id="PF06428">
    <property type="entry name" value="Sec2p"/>
    <property type="match status" value="1"/>
</dbReference>
<comment type="similarity">
    <text evidence="2">Belongs to the SEC2 family.</text>
</comment>
<dbReference type="GO" id="GO:0005085">
    <property type="term" value="F:guanyl-nucleotide exchange factor activity"/>
    <property type="evidence" value="ECO:0007669"/>
    <property type="project" value="InterPro"/>
</dbReference>
<feature type="domain" description="GDP/GTP exchange factor Sec2 N-terminal" evidence="4">
    <location>
        <begin position="18"/>
        <end position="96"/>
    </location>
</feature>
<dbReference type="PANTHER" id="PTHR14430">
    <property type="entry name" value="RABIN3-RELATED"/>
    <property type="match status" value="1"/>
</dbReference>
<keyword evidence="6" id="KW-1185">Reference proteome</keyword>
<feature type="region of interest" description="Disordered" evidence="3">
    <location>
        <begin position="321"/>
        <end position="353"/>
    </location>
</feature>
<evidence type="ECO:0000256" key="2">
    <source>
        <dbReference type="ARBA" id="ARBA00025794"/>
    </source>
</evidence>
<dbReference type="Proteomes" id="UP001292079">
    <property type="component" value="Unassembled WGS sequence"/>
</dbReference>
<proteinExistence type="inferred from homology"/>
<dbReference type="GO" id="GO:0051286">
    <property type="term" value="C:cell tip"/>
    <property type="evidence" value="ECO:0007669"/>
    <property type="project" value="TreeGrafter"/>
</dbReference>
<dbReference type="Pfam" id="PF25555">
    <property type="entry name" value="RAB3A-like_C"/>
    <property type="match status" value="1"/>
</dbReference>
<accession>A0AAE1Z9C5</accession>
<comment type="caution">
    <text evidence="5">The sequence shown here is derived from an EMBL/GenBank/DDBJ whole genome shotgun (WGS) entry which is preliminary data.</text>
</comment>
<dbReference type="Gene3D" id="1.20.5.4880">
    <property type="match status" value="1"/>
</dbReference>
<dbReference type="PANTHER" id="PTHR14430:SF0">
    <property type="entry name" value="SEC2P DOMAIN-CONTAINING PROTEIN"/>
    <property type="match status" value="1"/>
</dbReference>
<feature type="compositionally biased region" description="Polar residues" evidence="3">
    <location>
        <begin position="321"/>
        <end position="330"/>
    </location>
</feature>
<organism evidence="5 6">
    <name type="scientific">Schistosoma mekongi</name>
    <name type="common">Parasitic worm</name>
    <dbReference type="NCBI Taxonomy" id="38744"/>
    <lineage>
        <taxon>Eukaryota</taxon>
        <taxon>Metazoa</taxon>
        <taxon>Spiralia</taxon>
        <taxon>Lophotrochozoa</taxon>
        <taxon>Platyhelminthes</taxon>
        <taxon>Trematoda</taxon>
        <taxon>Digenea</taxon>
        <taxon>Strigeidida</taxon>
        <taxon>Schistosomatoidea</taxon>
        <taxon>Schistosomatidae</taxon>
        <taxon>Schistosoma</taxon>
    </lineage>
</organism>
<reference evidence="5" key="2">
    <citation type="journal article" date="2023" name="Infect Dis Poverty">
        <title>Chromosome-scale genome of the human blood fluke Schistosoma mekongi and its implications for public health.</title>
        <authorList>
            <person name="Zhou M."/>
            <person name="Xu L."/>
            <person name="Xu D."/>
            <person name="Chen W."/>
            <person name="Khan J."/>
            <person name="Hu Y."/>
            <person name="Huang H."/>
            <person name="Wei H."/>
            <person name="Zhang Y."/>
            <person name="Chusongsang P."/>
            <person name="Tanasarnprasert K."/>
            <person name="Hu X."/>
            <person name="Limpanont Y."/>
            <person name="Lv Z."/>
        </authorList>
    </citation>
    <scope>NUCLEOTIDE SEQUENCE</scope>
    <source>
        <strain evidence="5">LV_2022a</strain>
    </source>
</reference>
<evidence type="ECO:0000313" key="5">
    <source>
        <dbReference type="EMBL" id="KAK4469620.1"/>
    </source>
</evidence>
<dbReference type="EMBL" id="JALJAT010000005">
    <property type="protein sequence ID" value="KAK4469620.1"/>
    <property type="molecule type" value="Genomic_DNA"/>
</dbReference>
<protein>
    <recommendedName>
        <fullName evidence="4">GDP/GTP exchange factor Sec2 N-terminal domain-containing protein</fullName>
    </recommendedName>
</protein>
<dbReference type="InterPro" id="IPR040351">
    <property type="entry name" value="RAB3IL/RAB3IP/Sec2"/>
</dbReference>
<dbReference type="GO" id="GO:0070319">
    <property type="term" value="C:Golgi to plasma membrane transport vesicle"/>
    <property type="evidence" value="ECO:0007669"/>
    <property type="project" value="TreeGrafter"/>
</dbReference>
<keyword evidence="1" id="KW-0175">Coiled coil</keyword>
<evidence type="ECO:0000256" key="3">
    <source>
        <dbReference type="SAM" id="MobiDB-lite"/>
    </source>
</evidence>
<dbReference type="SUPFAM" id="SSF144284">
    <property type="entry name" value="Sec2 N-terminal region"/>
    <property type="match status" value="1"/>
</dbReference>
<gene>
    <name evidence="5" type="ORF">MN116_007154</name>
</gene>
<reference evidence="5" key="1">
    <citation type="submission" date="2022-04" db="EMBL/GenBank/DDBJ databases">
        <authorList>
            <person name="Xu L."/>
            <person name="Lv Z."/>
        </authorList>
    </citation>
    <scope>NUCLEOTIDE SEQUENCE</scope>
    <source>
        <strain evidence="5">LV_2022a</strain>
    </source>
</reference>
<evidence type="ECO:0000313" key="6">
    <source>
        <dbReference type="Proteomes" id="UP001292079"/>
    </source>
</evidence>
<feature type="compositionally biased region" description="Polar residues" evidence="3">
    <location>
        <begin position="337"/>
        <end position="353"/>
    </location>
</feature>